<evidence type="ECO:0000259" key="2">
    <source>
        <dbReference type="Pfam" id="PF00496"/>
    </source>
</evidence>
<evidence type="ECO:0000313" key="3">
    <source>
        <dbReference type="EMBL" id="QFG68156.1"/>
    </source>
</evidence>
<dbReference type="KEGG" id="serw:FY030_04985"/>
<dbReference type="AlphaFoldDB" id="A0A5J6V4Q3"/>
<dbReference type="OrthoDB" id="9046151at2"/>
<dbReference type="GO" id="GO:0043190">
    <property type="term" value="C:ATP-binding cassette (ABC) transporter complex"/>
    <property type="evidence" value="ECO:0007669"/>
    <property type="project" value="InterPro"/>
</dbReference>
<proteinExistence type="predicted"/>
<dbReference type="GO" id="GO:0015833">
    <property type="term" value="P:peptide transport"/>
    <property type="evidence" value="ECO:0007669"/>
    <property type="project" value="TreeGrafter"/>
</dbReference>
<dbReference type="GO" id="GO:1904680">
    <property type="term" value="F:peptide transmembrane transporter activity"/>
    <property type="evidence" value="ECO:0007669"/>
    <property type="project" value="TreeGrafter"/>
</dbReference>
<dbReference type="PANTHER" id="PTHR30290">
    <property type="entry name" value="PERIPLASMIC BINDING COMPONENT OF ABC TRANSPORTER"/>
    <property type="match status" value="1"/>
</dbReference>
<dbReference type="InterPro" id="IPR000914">
    <property type="entry name" value="SBP_5_dom"/>
</dbReference>
<dbReference type="Gene3D" id="3.10.105.10">
    <property type="entry name" value="Dipeptide-binding Protein, Domain 3"/>
    <property type="match status" value="1"/>
</dbReference>
<dbReference type="EMBL" id="CP044427">
    <property type="protein sequence ID" value="QFG68156.1"/>
    <property type="molecule type" value="Genomic_DNA"/>
</dbReference>
<dbReference type="GO" id="GO:0042597">
    <property type="term" value="C:periplasmic space"/>
    <property type="evidence" value="ECO:0007669"/>
    <property type="project" value="UniProtKB-ARBA"/>
</dbReference>
<evidence type="ECO:0000313" key="4">
    <source>
        <dbReference type="Proteomes" id="UP000326546"/>
    </source>
</evidence>
<dbReference type="CDD" id="cd00995">
    <property type="entry name" value="PBP2_NikA_DppA_OppA_like"/>
    <property type="match status" value="1"/>
</dbReference>
<keyword evidence="4" id="KW-1185">Reference proteome</keyword>
<dbReference type="InterPro" id="IPR039424">
    <property type="entry name" value="SBP_5"/>
</dbReference>
<dbReference type="RefSeq" id="WP_158060545.1">
    <property type="nucleotide sequence ID" value="NZ_CP044427.1"/>
</dbReference>
<dbReference type="SUPFAM" id="SSF53850">
    <property type="entry name" value="Periplasmic binding protein-like II"/>
    <property type="match status" value="1"/>
</dbReference>
<dbReference type="PANTHER" id="PTHR30290:SF83">
    <property type="entry name" value="ABC TRANSPORTER SUBSTRATE-BINDING PROTEIN"/>
    <property type="match status" value="1"/>
</dbReference>
<name>A0A5J6V4Q3_9MICO</name>
<accession>A0A5J6V4Q3</accession>
<sequence>MAAATAAATLVLAACNGGSDDVDPDPDGPDQTVGEAGEGDDETGEPGAAGGEFTIYNCEPQNLQTGSSSEVCGSKVLDQLYSGLTSIDYDSGEVVGVVASDWETEDAQNWTFTIRDDFTFHNGDPVTAQTFVDTWNWIVNPDNGQTQGAFFDKIEGYQEVVDGDATEMSGLSAPDDTTLEITLSEPFSPFPAQLSYTAFYPLPEVAFEDIAAFQEAPIGNGRYQMDGEWVHNVEIAMTRYEDWPGDSPGLADRIVWTIYSDVNTAYLDVQAGALDILDGIPPERLATVDQEFPDQYQEDQTSSFTYLGFPLYQEEFQDPDIRHALSMAVDRQTIIDTIFNGAREPATGVIPPVLPEYRGDACNYCDFDAETARQMYEDAGGPSELTIYFNSGAGHEEWTEAVANMWQQNLPIDSISFESLEFAQYLDLHDEEVVTGPYRLGWVLSYPSPQYAMEPLYGTGADSNYARYSNEEFDSLIDQANAEADEDTAAELYQQAEDILLEDMPVIPLWYETRTTVHSTNVDNIVVDPRTFVRVEQVEVTSG</sequence>
<dbReference type="Proteomes" id="UP000326546">
    <property type="component" value="Chromosome"/>
</dbReference>
<feature type="region of interest" description="Disordered" evidence="1">
    <location>
        <begin position="15"/>
        <end position="49"/>
    </location>
</feature>
<evidence type="ECO:0000256" key="1">
    <source>
        <dbReference type="SAM" id="MobiDB-lite"/>
    </source>
</evidence>
<dbReference type="Gene3D" id="3.40.190.10">
    <property type="entry name" value="Periplasmic binding protein-like II"/>
    <property type="match status" value="1"/>
</dbReference>
<dbReference type="PIRSF" id="PIRSF002741">
    <property type="entry name" value="MppA"/>
    <property type="match status" value="1"/>
</dbReference>
<organism evidence="3 4">
    <name type="scientific">Ornithinimicrobium pratense</name>
    <dbReference type="NCBI Taxonomy" id="2593973"/>
    <lineage>
        <taxon>Bacteria</taxon>
        <taxon>Bacillati</taxon>
        <taxon>Actinomycetota</taxon>
        <taxon>Actinomycetes</taxon>
        <taxon>Micrococcales</taxon>
        <taxon>Ornithinimicrobiaceae</taxon>
        <taxon>Ornithinimicrobium</taxon>
    </lineage>
</organism>
<dbReference type="InterPro" id="IPR030678">
    <property type="entry name" value="Peptide/Ni-bd"/>
</dbReference>
<protein>
    <submittedName>
        <fullName evidence="3">ABC transporter substrate-binding protein</fullName>
    </submittedName>
</protein>
<dbReference type="Pfam" id="PF00496">
    <property type="entry name" value="SBP_bac_5"/>
    <property type="match status" value="1"/>
</dbReference>
<feature type="domain" description="Solute-binding protein family 5" evidence="2">
    <location>
        <begin position="93"/>
        <end position="463"/>
    </location>
</feature>
<gene>
    <name evidence="3" type="ORF">FY030_04985</name>
</gene>
<reference evidence="3 4" key="1">
    <citation type="submission" date="2019-09" db="EMBL/GenBank/DDBJ databases">
        <title>Serinicoccus pratensis sp. nov., isolated from meadow soil.</title>
        <authorList>
            <person name="Zhang W."/>
        </authorList>
    </citation>
    <scope>NUCLEOTIDE SEQUENCE [LARGE SCALE GENOMIC DNA]</scope>
    <source>
        <strain evidence="3 4">W204</strain>
    </source>
</reference>
<dbReference type="Gene3D" id="3.90.76.10">
    <property type="entry name" value="Dipeptide-binding Protein, Domain 1"/>
    <property type="match status" value="1"/>
</dbReference>